<dbReference type="GO" id="GO:0005524">
    <property type="term" value="F:ATP binding"/>
    <property type="evidence" value="ECO:0007669"/>
    <property type="project" value="UniProtKB-UniRule"/>
</dbReference>
<dbReference type="FunFam" id="3.30.1490.50:FF:000002">
    <property type="entry name" value="Glutathione synthetase"/>
    <property type="match status" value="1"/>
</dbReference>
<dbReference type="GO" id="GO:0043295">
    <property type="term" value="F:glutathione binding"/>
    <property type="evidence" value="ECO:0007669"/>
    <property type="project" value="UniProtKB-UniRule"/>
</dbReference>
<feature type="compositionally biased region" description="Acidic residues" evidence="12">
    <location>
        <begin position="26"/>
        <end position="35"/>
    </location>
</feature>
<dbReference type="InterPro" id="IPR014042">
    <property type="entry name" value="Glutathione_synthase_a-hlx"/>
</dbReference>
<evidence type="ECO:0000313" key="14">
    <source>
        <dbReference type="EMBL" id="KAK0326040.1"/>
    </source>
</evidence>
<evidence type="ECO:0000256" key="3">
    <source>
        <dbReference type="ARBA" id="ARBA00022598"/>
    </source>
</evidence>
<keyword evidence="3 9" id="KW-0436">Ligase</keyword>
<dbReference type="Proteomes" id="UP001168146">
    <property type="component" value="Unassembled WGS sequence"/>
</dbReference>
<feature type="binding site" evidence="10">
    <location>
        <position position="479"/>
    </location>
    <ligand>
        <name>ATP</name>
        <dbReference type="ChEBI" id="CHEBI:30616"/>
    </ligand>
</feature>
<comment type="similarity">
    <text evidence="2 9">Belongs to the eukaryotic GSH synthase family.</text>
</comment>
<reference evidence="14" key="1">
    <citation type="submission" date="2021-12" db="EMBL/GenBank/DDBJ databases">
        <title>Black yeast isolated from Biological Soil Crust.</title>
        <authorList>
            <person name="Kurbessoian T."/>
        </authorList>
    </citation>
    <scope>NUCLEOTIDE SEQUENCE</scope>
    <source>
        <strain evidence="14">CCFEE 5208</strain>
    </source>
</reference>
<dbReference type="PANTHER" id="PTHR11130:SF0">
    <property type="entry name" value="GLUTATHIONE SYNTHETASE"/>
    <property type="match status" value="1"/>
</dbReference>
<evidence type="ECO:0000256" key="6">
    <source>
        <dbReference type="ARBA" id="ARBA00022741"/>
    </source>
</evidence>
<comment type="cofactor">
    <cofactor evidence="9 11">
        <name>Mg(2+)</name>
        <dbReference type="ChEBI" id="CHEBI:18420"/>
    </cofactor>
    <text evidence="9 11">Binds 1 Mg(2+) ion per subunit.</text>
</comment>
<dbReference type="Gene3D" id="1.10.1080.10">
    <property type="entry name" value="Glutathione Synthetase, Chain A, domain 3"/>
    <property type="match status" value="1"/>
</dbReference>
<dbReference type="GO" id="GO:0004363">
    <property type="term" value="F:glutathione synthase activity"/>
    <property type="evidence" value="ECO:0007669"/>
    <property type="project" value="UniProtKB-UniRule"/>
</dbReference>
<keyword evidence="4 9" id="KW-0317">Glutathione biosynthesis</keyword>
<organism evidence="14 15">
    <name type="scientific">Friedmanniomyces endolithicus</name>
    <dbReference type="NCBI Taxonomy" id="329885"/>
    <lineage>
        <taxon>Eukaryota</taxon>
        <taxon>Fungi</taxon>
        <taxon>Dikarya</taxon>
        <taxon>Ascomycota</taxon>
        <taxon>Pezizomycotina</taxon>
        <taxon>Dothideomycetes</taxon>
        <taxon>Dothideomycetidae</taxon>
        <taxon>Mycosphaerellales</taxon>
        <taxon>Teratosphaeriaceae</taxon>
        <taxon>Friedmanniomyces</taxon>
    </lineage>
</organism>
<proteinExistence type="inferred from homology"/>
<feature type="domain" description="Glutathione synthase substrate-binding" evidence="13">
    <location>
        <begin position="248"/>
        <end position="354"/>
    </location>
</feature>
<dbReference type="InterPro" id="IPR014709">
    <property type="entry name" value="Glutathione_synthase_C_euk"/>
</dbReference>
<dbReference type="Pfam" id="PF03917">
    <property type="entry name" value="GSH_synth_ATP"/>
    <property type="match status" value="1"/>
</dbReference>
<feature type="binding site" evidence="11">
    <location>
        <position position="422"/>
    </location>
    <ligand>
        <name>Mg(2+)</name>
        <dbReference type="ChEBI" id="CHEBI:18420"/>
    </ligand>
</feature>
<comment type="pathway">
    <text evidence="1 9">Sulfur metabolism; glutathione biosynthesis; glutathione from L-cysteine and L-glutamate: step 2/2.</text>
</comment>
<evidence type="ECO:0000256" key="12">
    <source>
        <dbReference type="SAM" id="MobiDB-lite"/>
    </source>
</evidence>
<dbReference type="EMBL" id="JASUXU010000005">
    <property type="protein sequence ID" value="KAK0326040.1"/>
    <property type="molecule type" value="Genomic_DNA"/>
</dbReference>
<keyword evidence="8 9" id="KW-0460">Magnesium</keyword>
<dbReference type="InterPro" id="IPR016185">
    <property type="entry name" value="PreATP-grasp_dom_sf"/>
</dbReference>
<evidence type="ECO:0000256" key="4">
    <source>
        <dbReference type="ARBA" id="ARBA00022684"/>
    </source>
</evidence>
<evidence type="ECO:0000256" key="7">
    <source>
        <dbReference type="ARBA" id="ARBA00022840"/>
    </source>
</evidence>
<keyword evidence="5 9" id="KW-0479">Metal-binding</keyword>
<dbReference type="PANTHER" id="PTHR11130">
    <property type="entry name" value="GLUTATHIONE SYNTHETASE"/>
    <property type="match status" value="1"/>
</dbReference>
<dbReference type="Gene3D" id="3.30.1490.80">
    <property type="match status" value="1"/>
</dbReference>
<dbReference type="AlphaFoldDB" id="A0AAN6FZ17"/>
<evidence type="ECO:0000259" key="13">
    <source>
        <dbReference type="Pfam" id="PF03199"/>
    </source>
</evidence>
<feature type="binding site" evidence="10">
    <location>
        <position position="358"/>
    </location>
    <ligand>
        <name>ATP</name>
        <dbReference type="ChEBI" id="CHEBI:30616"/>
    </ligand>
</feature>
<evidence type="ECO:0000256" key="11">
    <source>
        <dbReference type="PIRSR" id="PIRSR001558-2"/>
    </source>
</evidence>
<evidence type="ECO:0000256" key="2">
    <source>
        <dbReference type="ARBA" id="ARBA00010385"/>
    </source>
</evidence>
<evidence type="ECO:0000313" key="15">
    <source>
        <dbReference type="Proteomes" id="UP001168146"/>
    </source>
</evidence>
<dbReference type="InterPro" id="IPR005615">
    <property type="entry name" value="Glutathione_synthase"/>
</dbReference>
<evidence type="ECO:0000256" key="9">
    <source>
        <dbReference type="PIRNR" id="PIRNR001558"/>
    </source>
</evidence>
<name>A0AAN6FZ17_9PEZI</name>
<comment type="catalytic activity">
    <reaction evidence="9">
        <text>gamma-L-glutamyl-L-cysteine + glycine + ATP = glutathione + ADP + phosphate + H(+)</text>
        <dbReference type="Rhea" id="RHEA:13557"/>
        <dbReference type="ChEBI" id="CHEBI:15378"/>
        <dbReference type="ChEBI" id="CHEBI:30616"/>
        <dbReference type="ChEBI" id="CHEBI:43474"/>
        <dbReference type="ChEBI" id="CHEBI:57305"/>
        <dbReference type="ChEBI" id="CHEBI:57925"/>
        <dbReference type="ChEBI" id="CHEBI:58173"/>
        <dbReference type="ChEBI" id="CHEBI:456216"/>
        <dbReference type="EC" id="6.3.2.3"/>
    </reaction>
</comment>
<evidence type="ECO:0000256" key="8">
    <source>
        <dbReference type="ARBA" id="ARBA00022842"/>
    </source>
</evidence>
<dbReference type="EC" id="6.3.2.3" evidence="9"/>
<feature type="binding site" evidence="10">
    <location>
        <begin position="451"/>
        <end position="454"/>
    </location>
    <ligand>
        <name>ATP</name>
        <dbReference type="ChEBI" id="CHEBI:30616"/>
    </ligand>
</feature>
<dbReference type="Gene3D" id="3.30.1490.50">
    <property type="match status" value="1"/>
</dbReference>
<dbReference type="InterPro" id="IPR004887">
    <property type="entry name" value="GSH_synth_subst-bd"/>
</dbReference>
<keyword evidence="6 9" id="KW-0547">Nucleotide-binding</keyword>
<feature type="binding site" evidence="10">
    <location>
        <begin position="418"/>
        <end position="427"/>
    </location>
    <ligand>
        <name>ATP</name>
        <dbReference type="ChEBI" id="CHEBI:30616"/>
    </ligand>
</feature>
<feature type="binding site" evidence="10">
    <location>
        <position position="519"/>
    </location>
    <ligand>
        <name>ATP</name>
        <dbReference type="ChEBI" id="CHEBI:30616"/>
    </ligand>
</feature>
<comment type="caution">
    <text evidence="14">The sequence shown here is derived from an EMBL/GenBank/DDBJ whole genome shotgun (WGS) entry which is preliminary data.</text>
</comment>
<sequence>MSGNPTYAPPPGPPTSCGTCSHLTEGEEGNSDDEAQESHTRLISDVKDYLLTHGHLLKLVRFETPSRVPAVGVNVSCRPTPFPRHLFQRATSLQPAMSELYIRAASDDDWLYSVLRPQIEGEPAGLLASLWDVWVKCREASVVQSVSCAIVRSDYMLHAEAEREAEAELKQVEMNTFSVAGACHAEGVANMHRWLMWKEMAEMGNADTSRSSFQPDRLPSNTNTSAIVSGLSAAHSHYHEQFPTNGPKCILMIVQPFNFNIGDERPLEYGLLACYRCEWREVLSRCSMGSERELFYSRPGDGRGKGSKVFEVSVVYYRAGYDVEEYTEESGGTETRLMLELSRAIKCPDVKMHLIGMKSVQRALAEPGVVARFLPNARRADEVMATFMPMLPLDSSPQGVQARKLAMDTKLAVNYVLKPNLEGGGNNVFREDIPAHLSRIPEENWERYILMRLITPPISAEPGMLLTSQEVYEGPVLSELGVLGFALWRDARQGLTGQDGPVKVEIIKNETLGWTFKTKSIGVDEMSVVKGYGCFDCPLLT</sequence>
<protein>
    <recommendedName>
        <fullName evidence="9">Glutathione synthetase</fullName>
        <shortName evidence="9">GSH-S</shortName>
        <ecNumber evidence="9">6.3.2.3</ecNumber>
    </recommendedName>
</protein>
<evidence type="ECO:0000256" key="10">
    <source>
        <dbReference type="PIRSR" id="PIRSR001558-1"/>
    </source>
</evidence>
<dbReference type="Gene3D" id="3.40.50.1760">
    <property type="entry name" value="Glutathione synthase, substrate-binding domain superfamily, eukaryotic"/>
    <property type="match status" value="1"/>
</dbReference>
<dbReference type="Pfam" id="PF03199">
    <property type="entry name" value="GSH_synthase"/>
    <property type="match status" value="1"/>
</dbReference>
<feature type="region of interest" description="Disordered" evidence="12">
    <location>
        <begin position="1"/>
        <end position="35"/>
    </location>
</feature>
<evidence type="ECO:0000256" key="5">
    <source>
        <dbReference type="ARBA" id="ARBA00022723"/>
    </source>
</evidence>
<dbReference type="InterPro" id="IPR037013">
    <property type="entry name" value="GSH-S_sub-bd_sf"/>
</dbReference>
<dbReference type="SUPFAM" id="SSF52440">
    <property type="entry name" value="PreATP-grasp domain"/>
    <property type="match status" value="1"/>
</dbReference>
<accession>A0AAN6FZ17</accession>
<feature type="binding site" evidence="10">
    <location>
        <position position="525"/>
    </location>
    <ligand>
        <name>ATP</name>
        <dbReference type="ChEBI" id="CHEBI:30616"/>
    </ligand>
</feature>
<dbReference type="PIRSF" id="PIRSF001558">
    <property type="entry name" value="GSHase"/>
    <property type="match status" value="1"/>
</dbReference>
<dbReference type="InterPro" id="IPR014049">
    <property type="entry name" value="Glutathione_synthase_N_euk"/>
</dbReference>
<dbReference type="Gene3D" id="3.30.470.20">
    <property type="entry name" value="ATP-grasp fold, B domain"/>
    <property type="match status" value="1"/>
</dbReference>
<evidence type="ECO:0000256" key="1">
    <source>
        <dbReference type="ARBA" id="ARBA00004965"/>
    </source>
</evidence>
<dbReference type="SUPFAM" id="SSF56059">
    <property type="entry name" value="Glutathione synthetase ATP-binding domain-like"/>
    <property type="match status" value="1"/>
</dbReference>
<dbReference type="GO" id="GO:0000287">
    <property type="term" value="F:magnesium ion binding"/>
    <property type="evidence" value="ECO:0007669"/>
    <property type="project" value="UniProtKB-UniRule"/>
</dbReference>
<keyword evidence="7 9" id="KW-0067">ATP-binding</keyword>
<dbReference type="GO" id="GO:0005829">
    <property type="term" value="C:cytosol"/>
    <property type="evidence" value="ECO:0007669"/>
    <property type="project" value="TreeGrafter"/>
</dbReference>
<gene>
    <name evidence="14" type="ORF">LTR82_002785</name>
</gene>